<dbReference type="InterPro" id="IPR017871">
    <property type="entry name" value="ABC_transporter-like_CS"/>
</dbReference>
<feature type="domain" description="ABC transporter" evidence="5">
    <location>
        <begin position="4"/>
        <end position="229"/>
    </location>
</feature>
<dbReference type="InterPro" id="IPR015854">
    <property type="entry name" value="ABC_transpr_LolD-like"/>
</dbReference>
<evidence type="ECO:0000313" key="6">
    <source>
        <dbReference type="EMBL" id="MFD1393755.1"/>
    </source>
</evidence>
<reference evidence="7" key="1">
    <citation type="journal article" date="2019" name="Int. J. Syst. Evol. Microbiol.">
        <title>The Global Catalogue of Microorganisms (GCM) 10K type strain sequencing project: providing services to taxonomists for standard genome sequencing and annotation.</title>
        <authorList>
            <consortium name="The Broad Institute Genomics Platform"/>
            <consortium name="The Broad Institute Genome Sequencing Center for Infectious Disease"/>
            <person name="Wu L."/>
            <person name="Ma J."/>
        </authorList>
    </citation>
    <scope>NUCLEOTIDE SEQUENCE [LARGE SCALE GENOMIC DNA]</scope>
    <source>
        <strain evidence="7">CCM 8911</strain>
    </source>
</reference>
<dbReference type="PANTHER" id="PTHR24220">
    <property type="entry name" value="IMPORT ATP-BINDING PROTEIN"/>
    <property type="match status" value="1"/>
</dbReference>
<protein>
    <submittedName>
        <fullName evidence="6">ABC transporter ATP-binding protein</fullName>
    </submittedName>
</protein>
<sequence>MAIIATQHLMRTYGKGAARFTALHDVDLQIEAGEALAIVGKSGSGKSTLLHLLALLDQPTAGTVVLNGQDTHQLKTRQLNTLRSATFGFVFQQFFLNSKDTVYDNVVLPLKIAGAVGKARRERGLAALREVGLLDKAKNKATDLSGGQKQRVCIARALVNRPKIIFADEPTGNLDSVTGQMIEDLLFKLNREHGITLIIVTHDPDLAAKCDRQLQIRDGQLVGGERDKIA</sequence>
<name>A0ABW4B9T9_9LACO</name>
<organism evidence="6 7">
    <name type="scientific">Lacticaseibacillus jixianensis</name>
    <dbReference type="NCBI Taxonomy" id="2486012"/>
    <lineage>
        <taxon>Bacteria</taxon>
        <taxon>Bacillati</taxon>
        <taxon>Bacillota</taxon>
        <taxon>Bacilli</taxon>
        <taxon>Lactobacillales</taxon>
        <taxon>Lactobacillaceae</taxon>
        <taxon>Lacticaseibacillus</taxon>
    </lineage>
</organism>
<keyword evidence="3" id="KW-0547">Nucleotide-binding</keyword>
<dbReference type="InterPro" id="IPR017911">
    <property type="entry name" value="MacB-like_ATP-bd"/>
</dbReference>
<gene>
    <name evidence="6" type="ORF">ACFQ3L_09275</name>
</gene>
<dbReference type="InterPro" id="IPR027417">
    <property type="entry name" value="P-loop_NTPase"/>
</dbReference>
<proteinExistence type="inferred from homology"/>
<dbReference type="PROSITE" id="PS50893">
    <property type="entry name" value="ABC_TRANSPORTER_2"/>
    <property type="match status" value="1"/>
</dbReference>
<comment type="similarity">
    <text evidence="1">Belongs to the ABC transporter superfamily.</text>
</comment>
<dbReference type="InterPro" id="IPR003593">
    <property type="entry name" value="AAA+_ATPase"/>
</dbReference>
<keyword evidence="4 6" id="KW-0067">ATP-binding</keyword>
<evidence type="ECO:0000259" key="5">
    <source>
        <dbReference type="PROSITE" id="PS50893"/>
    </source>
</evidence>
<evidence type="ECO:0000313" key="7">
    <source>
        <dbReference type="Proteomes" id="UP001597249"/>
    </source>
</evidence>
<dbReference type="RefSeq" id="WP_125585714.1">
    <property type="nucleotide sequence ID" value="NZ_JBHTMO010000029.1"/>
</dbReference>
<dbReference type="SUPFAM" id="SSF52540">
    <property type="entry name" value="P-loop containing nucleoside triphosphate hydrolases"/>
    <property type="match status" value="1"/>
</dbReference>
<dbReference type="GO" id="GO:0005524">
    <property type="term" value="F:ATP binding"/>
    <property type="evidence" value="ECO:0007669"/>
    <property type="project" value="UniProtKB-KW"/>
</dbReference>
<dbReference type="InterPro" id="IPR003439">
    <property type="entry name" value="ABC_transporter-like_ATP-bd"/>
</dbReference>
<dbReference type="Proteomes" id="UP001597249">
    <property type="component" value="Unassembled WGS sequence"/>
</dbReference>
<evidence type="ECO:0000256" key="1">
    <source>
        <dbReference type="ARBA" id="ARBA00005417"/>
    </source>
</evidence>
<dbReference type="PROSITE" id="PS00211">
    <property type="entry name" value="ABC_TRANSPORTER_1"/>
    <property type="match status" value="1"/>
</dbReference>
<evidence type="ECO:0000256" key="2">
    <source>
        <dbReference type="ARBA" id="ARBA00022448"/>
    </source>
</evidence>
<evidence type="ECO:0000256" key="4">
    <source>
        <dbReference type="ARBA" id="ARBA00022840"/>
    </source>
</evidence>
<dbReference type="Gene3D" id="3.40.50.300">
    <property type="entry name" value="P-loop containing nucleotide triphosphate hydrolases"/>
    <property type="match status" value="1"/>
</dbReference>
<evidence type="ECO:0000256" key="3">
    <source>
        <dbReference type="ARBA" id="ARBA00022741"/>
    </source>
</evidence>
<dbReference type="Pfam" id="PF00005">
    <property type="entry name" value="ABC_tran"/>
    <property type="match status" value="1"/>
</dbReference>
<dbReference type="EMBL" id="JBHTMO010000029">
    <property type="protein sequence ID" value="MFD1393755.1"/>
    <property type="molecule type" value="Genomic_DNA"/>
</dbReference>
<dbReference type="CDD" id="cd03255">
    <property type="entry name" value="ABC_MJ0796_LolCDE_FtsE"/>
    <property type="match status" value="1"/>
</dbReference>
<comment type="caution">
    <text evidence="6">The sequence shown here is derived from an EMBL/GenBank/DDBJ whole genome shotgun (WGS) entry which is preliminary data.</text>
</comment>
<accession>A0ABW4B9T9</accession>
<keyword evidence="7" id="KW-1185">Reference proteome</keyword>
<dbReference type="PANTHER" id="PTHR24220:SF689">
    <property type="entry name" value="LIPOPROTEIN-RELEASING SYSTEM ATP-BINDING PROTEIN LOLD"/>
    <property type="match status" value="1"/>
</dbReference>
<keyword evidence="2" id="KW-0813">Transport</keyword>
<dbReference type="SMART" id="SM00382">
    <property type="entry name" value="AAA"/>
    <property type="match status" value="1"/>
</dbReference>